<evidence type="ECO:0000256" key="1">
    <source>
        <dbReference type="ARBA" id="ARBA00022729"/>
    </source>
</evidence>
<organism evidence="3 4">
    <name type="scientific">Ranitomeya imitator</name>
    <name type="common">mimic poison frog</name>
    <dbReference type="NCBI Taxonomy" id="111125"/>
    <lineage>
        <taxon>Eukaryota</taxon>
        <taxon>Metazoa</taxon>
        <taxon>Chordata</taxon>
        <taxon>Craniata</taxon>
        <taxon>Vertebrata</taxon>
        <taxon>Euteleostomi</taxon>
        <taxon>Amphibia</taxon>
        <taxon>Batrachia</taxon>
        <taxon>Anura</taxon>
        <taxon>Neobatrachia</taxon>
        <taxon>Hyloidea</taxon>
        <taxon>Dendrobatidae</taxon>
        <taxon>Dendrobatinae</taxon>
        <taxon>Ranitomeya</taxon>
    </lineage>
</organism>
<dbReference type="InterPro" id="IPR018487">
    <property type="entry name" value="Hemopexin-like_repeat"/>
</dbReference>
<dbReference type="Gene3D" id="2.110.10.10">
    <property type="entry name" value="Hemopexin-like domain"/>
    <property type="match status" value="2"/>
</dbReference>
<dbReference type="SUPFAM" id="SSF50923">
    <property type="entry name" value="Hemopexin-like domain"/>
    <property type="match status" value="2"/>
</dbReference>
<protein>
    <submittedName>
        <fullName evidence="3">Uncharacterized protein</fullName>
    </submittedName>
</protein>
<name>A0ABN9MB50_9NEOB</name>
<gene>
    <name evidence="3" type="ORF">RIMI_LOCUS16252581</name>
</gene>
<evidence type="ECO:0000256" key="2">
    <source>
        <dbReference type="PROSITE-ProRule" id="PRU01011"/>
    </source>
</evidence>
<dbReference type="PROSITE" id="PS00024">
    <property type="entry name" value="HEMOPEXIN"/>
    <property type="match status" value="1"/>
</dbReference>
<dbReference type="InterPro" id="IPR051298">
    <property type="entry name" value="Heme_transport/Cell_adhesion"/>
</dbReference>
<dbReference type="PROSITE" id="PS51642">
    <property type="entry name" value="HEMOPEXIN_2"/>
    <property type="match status" value="1"/>
</dbReference>
<accession>A0ABN9MB50</accession>
<keyword evidence="4" id="KW-1185">Reference proteome</keyword>
<comment type="caution">
    <text evidence="3">The sequence shown here is derived from an EMBL/GenBank/DDBJ whole genome shotgun (WGS) entry which is preliminary data.</text>
</comment>
<dbReference type="InterPro" id="IPR036375">
    <property type="entry name" value="Hemopexin-like_dom_sf"/>
</dbReference>
<dbReference type="Proteomes" id="UP001176940">
    <property type="component" value="Unassembled WGS sequence"/>
</dbReference>
<dbReference type="EMBL" id="CAUEEQ010045026">
    <property type="protein sequence ID" value="CAJ0958237.1"/>
    <property type="molecule type" value="Genomic_DNA"/>
</dbReference>
<evidence type="ECO:0000313" key="3">
    <source>
        <dbReference type="EMBL" id="CAJ0958237.1"/>
    </source>
</evidence>
<evidence type="ECO:0000313" key="4">
    <source>
        <dbReference type="Proteomes" id="UP001176940"/>
    </source>
</evidence>
<reference evidence="3" key="1">
    <citation type="submission" date="2023-07" db="EMBL/GenBank/DDBJ databases">
        <authorList>
            <person name="Stuckert A."/>
        </authorList>
    </citation>
    <scope>NUCLEOTIDE SEQUENCE</scope>
</reference>
<dbReference type="PANTHER" id="PTHR22917">
    <property type="entry name" value="HEMOPEXIN DOMAIN-CONTAINING PROTEIN"/>
    <property type="match status" value="1"/>
</dbReference>
<dbReference type="PANTHER" id="PTHR22917:SF1">
    <property type="entry name" value="PROTEOGLYCAN 4"/>
    <property type="match status" value="1"/>
</dbReference>
<sequence length="318" mass="36405">MSIAAASLFGRWRAVTQTALQRPTIPKSPGHYFWTLNKGGVMGCPRKITEVWGVPSPIDTVFTRCNCGGKTFFFKLLAHTVIGQCGNRSSLTDEFLWIVARSIAFEVLLAYFTFSGRSYLSDFLIENRVLVIGVFSNDMMDQGYPKEIIKGFGGLRGKVNAVLPVAGFRTRPESVYFFKPGGFVQKYTFRQQQAKRCTKKKRPSVQYPINSKNIETVKYRFPRDVVRHRIQIHRSFANVQQPLGMLHEQTTVRLTWRGIPNNIISAVSLPNYKKKDGFDYYVFNKDKYYNINMSSKTAVKPQPGSEQNISKDWYNCKE</sequence>
<keyword evidence="1" id="KW-0732">Signal</keyword>
<dbReference type="InterPro" id="IPR018486">
    <property type="entry name" value="Hemopexin_CS"/>
</dbReference>
<proteinExistence type="predicted"/>
<feature type="repeat" description="Hemopexin" evidence="2">
    <location>
        <begin position="260"/>
        <end position="316"/>
    </location>
</feature>